<evidence type="ECO:0000313" key="2">
    <source>
        <dbReference type="EMBL" id="GFR12389.1"/>
    </source>
</evidence>
<organism evidence="2 3">
    <name type="scientific">Trichonephila clavata</name>
    <name type="common">Joro spider</name>
    <name type="synonym">Nephila clavata</name>
    <dbReference type="NCBI Taxonomy" id="2740835"/>
    <lineage>
        <taxon>Eukaryota</taxon>
        <taxon>Metazoa</taxon>
        <taxon>Ecdysozoa</taxon>
        <taxon>Arthropoda</taxon>
        <taxon>Chelicerata</taxon>
        <taxon>Arachnida</taxon>
        <taxon>Araneae</taxon>
        <taxon>Araneomorphae</taxon>
        <taxon>Entelegynae</taxon>
        <taxon>Araneoidea</taxon>
        <taxon>Nephilidae</taxon>
        <taxon>Trichonephila</taxon>
    </lineage>
</organism>
<protein>
    <submittedName>
        <fullName evidence="2">Uncharacterized protein</fullName>
    </submittedName>
</protein>
<name>A0A8X6GXS0_TRICU</name>
<feature type="region of interest" description="Disordered" evidence="1">
    <location>
        <begin position="44"/>
        <end position="83"/>
    </location>
</feature>
<proteinExistence type="predicted"/>
<evidence type="ECO:0000256" key="1">
    <source>
        <dbReference type="SAM" id="MobiDB-lite"/>
    </source>
</evidence>
<keyword evidence="3" id="KW-1185">Reference proteome</keyword>
<evidence type="ECO:0000313" key="3">
    <source>
        <dbReference type="Proteomes" id="UP000887116"/>
    </source>
</evidence>
<dbReference type="Proteomes" id="UP000887116">
    <property type="component" value="Unassembled WGS sequence"/>
</dbReference>
<accession>A0A8X6GXS0</accession>
<reference evidence="2" key="1">
    <citation type="submission" date="2020-07" db="EMBL/GenBank/DDBJ databases">
        <title>Multicomponent nature underlies the extraordinary mechanical properties of spider dragline silk.</title>
        <authorList>
            <person name="Kono N."/>
            <person name="Nakamura H."/>
            <person name="Mori M."/>
            <person name="Yoshida Y."/>
            <person name="Ohtoshi R."/>
            <person name="Malay A.D."/>
            <person name="Moran D.A.P."/>
            <person name="Tomita M."/>
            <person name="Numata K."/>
            <person name="Arakawa K."/>
        </authorList>
    </citation>
    <scope>NUCLEOTIDE SEQUENCE</scope>
</reference>
<feature type="compositionally biased region" description="Basic residues" evidence="1">
    <location>
        <begin position="74"/>
        <end position="83"/>
    </location>
</feature>
<sequence>MIHRPASEDRTRVSIRTKMQRVKIENGFTGRTCAMPLAFSRWVSGNKRGKSETSAGSQTRSTLGRPAYANRYGPWKKRNAFSS</sequence>
<gene>
    <name evidence="2" type="ORF">TNCT_167161</name>
</gene>
<comment type="caution">
    <text evidence="2">The sequence shown here is derived from an EMBL/GenBank/DDBJ whole genome shotgun (WGS) entry which is preliminary data.</text>
</comment>
<dbReference type="EMBL" id="BMAO01026773">
    <property type="protein sequence ID" value="GFR12389.1"/>
    <property type="molecule type" value="Genomic_DNA"/>
</dbReference>
<feature type="compositionally biased region" description="Polar residues" evidence="1">
    <location>
        <begin position="52"/>
        <end position="62"/>
    </location>
</feature>
<dbReference type="AlphaFoldDB" id="A0A8X6GXS0"/>